<dbReference type="GO" id="GO:0046872">
    <property type="term" value="F:metal ion binding"/>
    <property type="evidence" value="ECO:0007669"/>
    <property type="project" value="UniProtKB-KW"/>
</dbReference>
<dbReference type="PANTHER" id="PTHR43422:SF3">
    <property type="entry name" value="THIAMINE THIAZOLE SYNTHASE"/>
    <property type="match status" value="1"/>
</dbReference>
<dbReference type="EMBL" id="JAGTXO010000022">
    <property type="protein sequence ID" value="KAG8462170.1"/>
    <property type="molecule type" value="Genomic_DNA"/>
</dbReference>
<keyword evidence="3" id="KW-0784">Thiamine biosynthesis</keyword>
<dbReference type="InterPro" id="IPR002922">
    <property type="entry name" value="Thi4_fam"/>
</dbReference>
<keyword evidence="2" id="KW-0479">Metal-binding</keyword>
<protein>
    <recommendedName>
        <fullName evidence="7">cysteine-dependent adenosine diphosphate thiazole synthase</fullName>
        <ecNumber evidence="7">2.4.2.60</ecNumber>
    </recommendedName>
</protein>
<evidence type="ECO:0000256" key="6">
    <source>
        <dbReference type="ARBA" id="ARBA00052768"/>
    </source>
</evidence>
<dbReference type="Gene3D" id="6.10.250.2840">
    <property type="match status" value="1"/>
</dbReference>
<dbReference type="GO" id="GO:0009228">
    <property type="term" value="P:thiamine biosynthetic process"/>
    <property type="evidence" value="ECO:0007669"/>
    <property type="project" value="UniProtKB-KW"/>
</dbReference>
<dbReference type="GO" id="GO:0005737">
    <property type="term" value="C:cytoplasm"/>
    <property type="evidence" value="ECO:0007669"/>
    <property type="project" value="UniProtKB-ARBA"/>
</dbReference>
<evidence type="ECO:0000256" key="5">
    <source>
        <dbReference type="ARBA" id="ARBA00023027"/>
    </source>
</evidence>
<keyword evidence="1" id="KW-0808">Transferase</keyword>
<organism evidence="8 9">
    <name type="scientific">Diacronema lutheri</name>
    <name type="common">Unicellular marine alga</name>
    <name type="synonym">Monochrysis lutheri</name>
    <dbReference type="NCBI Taxonomy" id="2081491"/>
    <lineage>
        <taxon>Eukaryota</taxon>
        <taxon>Haptista</taxon>
        <taxon>Haptophyta</taxon>
        <taxon>Pavlovophyceae</taxon>
        <taxon>Pavlovales</taxon>
        <taxon>Pavlovaceae</taxon>
        <taxon>Diacronema</taxon>
    </lineage>
</organism>
<reference evidence="8" key="1">
    <citation type="submission" date="2021-05" db="EMBL/GenBank/DDBJ databases">
        <title>The genome of the haptophyte Pavlova lutheri (Diacronema luteri, Pavlovales) - a model for lipid biosynthesis in eukaryotic algae.</title>
        <authorList>
            <person name="Hulatt C.J."/>
            <person name="Posewitz M.C."/>
        </authorList>
    </citation>
    <scope>NUCLEOTIDE SEQUENCE</scope>
    <source>
        <strain evidence="8">NIVA-4/92</strain>
    </source>
</reference>
<evidence type="ECO:0000313" key="8">
    <source>
        <dbReference type="EMBL" id="KAG8462170.1"/>
    </source>
</evidence>
<name>A0A8J6CA19_DIALT</name>
<comment type="caution">
    <text evidence="8">The sequence shown here is derived from an EMBL/GenBank/DDBJ whole genome shotgun (WGS) entry which is preliminary data.</text>
</comment>
<dbReference type="AlphaFoldDB" id="A0A8J6CA19"/>
<keyword evidence="9" id="KW-1185">Reference proteome</keyword>
<evidence type="ECO:0000313" key="9">
    <source>
        <dbReference type="Proteomes" id="UP000751190"/>
    </source>
</evidence>
<accession>A0A8J6CA19</accession>
<evidence type="ECO:0000256" key="2">
    <source>
        <dbReference type="ARBA" id="ARBA00022723"/>
    </source>
</evidence>
<dbReference type="Proteomes" id="UP000751190">
    <property type="component" value="Unassembled WGS sequence"/>
</dbReference>
<comment type="catalytic activity">
    <reaction evidence="6">
        <text>[ADP-thiazole synthase]-L-cysteine + glycine + NAD(+) = [ADP-thiazole synthase]-dehydroalanine + ADP-5-ethyl-4-methylthiazole-2-carboxylate + nicotinamide + 3 H2O + 2 H(+)</text>
        <dbReference type="Rhea" id="RHEA:55708"/>
        <dbReference type="Rhea" id="RHEA-COMP:14264"/>
        <dbReference type="Rhea" id="RHEA-COMP:14265"/>
        <dbReference type="ChEBI" id="CHEBI:15377"/>
        <dbReference type="ChEBI" id="CHEBI:15378"/>
        <dbReference type="ChEBI" id="CHEBI:17154"/>
        <dbReference type="ChEBI" id="CHEBI:29950"/>
        <dbReference type="ChEBI" id="CHEBI:57305"/>
        <dbReference type="ChEBI" id="CHEBI:57540"/>
        <dbReference type="ChEBI" id="CHEBI:90873"/>
        <dbReference type="ChEBI" id="CHEBI:139151"/>
        <dbReference type="EC" id="2.4.2.60"/>
    </reaction>
</comment>
<dbReference type="NCBIfam" id="TIGR00292">
    <property type="entry name" value="sulfide-dependent adenosine diphosphate thiazole synthase"/>
    <property type="match status" value="1"/>
</dbReference>
<dbReference type="GO" id="GO:0160205">
    <property type="term" value="F:cysteine-dependent adenosine diphosphate thiazole synthase activity"/>
    <property type="evidence" value="ECO:0007669"/>
    <property type="project" value="UniProtKB-EC"/>
</dbReference>
<dbReference type="SUPFAM" id="SSF51905">
    <property type="entry name" value="FAD/NAD(P)-binding domain"/>
    <property type="match status" value="1"/>
</dbReference>
<dbReference type="Pfam" id="PF01946">
    <property type="entry name" value="Thi4"/>
    <property type="match status" value="1"/>
</dbReference>
<evidence type="ECO:0000256" key="7">
    <source>
        <dbReference type="ARBA" id="ARBA00067041"/>
    </source>
</evidence>
<proteinExistence type="predicted"/>
<evidence type="ECO:0000256" key="1">
    <source>
        <dbReference type="ARBA" id="ARBA00022679"/>
    </source>
</evidence>
<evidence type="ECO:0000256" key="4">
    <source>
        <dbReference type="ARBA" id="ARBA00023004"/>
    </source>
</evidence>
<dbReference type="InterPro" id="IPR036188">
    <property type="entry name" value="FAD/NAD-bd_sf"/>
</dbReference>
<dbReference type="PANTHER" id="PTHR43422">
    <property type="entry name" value="THIAMINE THIAZOLE SYNTHASE"/>
    <property type="match status" value="1"/>
</dbReference>
<dbReference type="OrthoDB" id="410463at2759"/>
<evidence type="ECO:0000256" key="3">
    <source>
        <dbReference type="ARBA" id="ARBA00022977"/>
    </source>
</evidence>
<keyword evidence="5" id="KW-0520">NAD</keyword>
<dbReference type="Gene3D" id="3.50.50.60">
    <property type="entry name" value="FAD/NAD(P)-binding domain"/>
    <property type="match status" value="1"/>
</dbReference>
<gene>
    <name evidence="8" type="ORF">KFE25_011620</name>
</gene>
<keyword evidence="4" id="KW-0408">Iron</keyword>
<dbReference type="OMA" id="MFPRIVV"/>
<dbReference type="EC" id="2.4.2.60" evidence="7"/>
<dbReference type="FunFam" id="3.50.50.60:FF:000070">
    <property type="entry name" value="Thiamine thiazole synthase, chloroplastic"/>
    <property type="match status" value="1"/>
</dbReference>
<sequence length="317" mass="33998">MAASTCARALRSTVLAAPRHAARGFGARRISVASLENFKFDPIRESEVSRAMTTRYMKDMYDFAEADVIITGAGSAGLSCAYELSKYPELKIAIIEQSVSPGGGAWLGGQLMSAMIVRKPAHLWLDELGIEYEEMDRFVIVKHAALFTSTIMAKVLAAPNIKLFNATAVEDLIIKNDRISGVVTNWSLVTQHHDTQSCMDPNVMESKMLVSACGHDGPMGAFGVKRLQQVGLIKELPGMRCLDMNVAEDAIVELTQEIAPGMIVTGMEVSEALGAPRMGPTFGAMMMSGRKAAALTLEALGIESRAGDASQRKAAAA</sequence>